<evidence type="ECO:0000313" key="10">
    <source>
        <dbReference type="EMBL" id="MCE3216952.1"/>
    </source>
</evidence>
<feature type="transmembrane region" description="Helical" evidence="9">
    <location>
        <begin position="270"/>
        <end position="291"/>
    </location>
</feature>
<evidence type="ECO:0008006" key="12">
    <source>
        <dbReference type="Google" id="ProtNLM"/>
    </source>
</evidence>
<reference evidence="10 11" key="1">
    <citation type="journal article" date="2021" name="BMC Genomics">
        <title>Datura genome reveals duplications of psychoactive alkaloid biosynthetic genes and high mutation rate following tissue culture.</title>
        <authorList>
            <person name="Rajewski A."/>
            <person name="Carter-House D."/>
            <person name="Stajich J."/>
            <person name="Litt A."/>
        </authorList>
    </citation>
    <scope>NUCLEOTIDE SEQUENCE [LARGE SCALE GENOMIC DNA]</scope>
    <source>
        <strain evidence="10">AR-01</strain>
    </source>
</reference>
<keyword evidence="4 9" id="KW-0812">Transmembrane</keyword>
<keyword evidence="5" id="KW-0571">Peptide transport</keyword>
<dbReference type="NCBIfam" id="TIGR00728">
    <property type="entry name" value="OPT_sfam"/>
    <property type="match status" value="1"/>
</dbReference>
<feature type="transmembrane region" description="Helical" evidence="9">
    <location>
        <begin position="241"/>
        <end position="258"/>
    </location>
</feature>
<keyword evidence="3" id="KW-0813">Transport</keyword>
<feature type="transmembrane region" description="Helical" evidence="9">
    <location>
        <begin position="154"/>
        <end position="177"/>
    </location>
</feature>
<organism evidence="10 11">
    <name type="scientific">Datura stramonium</name>
    <name type="common">Jimsonweed</name>
    <name type="synonym">Common thornapple</name>
    <dbReference type="NCBI Taxonomy" id="4076"/>
    <lineage>
        <taxon>Eukaryota</taxon>
        <taxon>Viridiplantae</taxon>
        <taxon>Streptophyta</taxon>
        <taxon>Embryophyta</taxon>
        <taxon>Tracheophyta</taxon>
        <taxon>Spermatophyta</taxon>
        <taxon>Magnoliopsida</taxon>
        <taxon>eudicotyledons</taxon>
        <taxon>Gunneridae</taxon>
        <taxon>Pentapetalae</taxon>
        <taxon>asterids</taxon>
        <taxon>lamiids</taxon>
        <taxon>Solanales</taxon>
        <taxon>Solanaceae</taxon>
        <taxon>Solanoideae</taxon>
        <taxon>Datureae</taxon>
        <taxon>Datura</taxon>
    </lineage>
</organism>
<dbReference type="InterPro" id="IPR004813">
    <property type="entry name" value="OPT"/>
</dbReference>
<evidence type="ECO:0000256" key="7">
    <source>
        <dbReference type="ARBA" id="ARBA00022989"/>
    </source>
</evidence>
<evidence type="ECO:0000256" key="8">
    <source>
        <dbReference type="ARBA" id="ARBA00023136"/>
    </source>
</evidence>
<evidence type="ECO:0000256" key="9">
    <source>
        <dbReference type="SAM" id="Phobius"/>
    </source>
</evidence>
<proteinExistence type="inferred from homology"/>
<name>A0ABS8X065_DATST</name>
<dbReference type="Pfam" id="PF03169">
    <property type="entry name" value="OPT"/>
    <property type="match status" value="2"/>
</dbReference>
<comment type="caution">
    <text evidence="10">The sequence shown here is derived from an EMBL/GenBank/DDBJ whole genome shotgun (WGS) entry which is preliminary data.</text>
</comment>
<evidence type="ECO:0000256" key="4">
    <source>
        <dbReference type="ARBA" id="ARBA00022692"/>
    </source>
</evidence>
<feature type="transmembrane region" description="Helical" evidence="9">
    <location>
        <begin position="6"/>
        <end position="23"/>
    </location>
</feature>
<evidence type="ECO:0000256" key="6">
    <source>
        <dbReference type="ARBA" id="ARBA00022927"/>
    </source>
</evidence>
<dbReference type="PANTHER" id="PTHR22601">
    <property type="entry name" value="ISP4 LIKE PROTEIN"/>
    <property type="match status" value="1"/>
</dbReference>
<keyword evidence="6" id="KW-0653">Protein transport</keyword>
<comment type="subcellular location">
    <subcellularLocation>
        <location evidence="1">Membrane</location>
        <topology evidence="1">Multi-pass membrane protein</topology>
    </subcellularLocation>
</comment>
<keyword evidence="11" id="KW-1185">Reference proteome</keyword>
<feature type="transmembrane region" description="Helical" evidence="9">
    <location>
        <begin position="56"/>
        <end position="74"/>
    </location>
</feature>
<evidence type="ECO:0000256" key="2">
    <source>
        <dbReference type="ARBA" id="ARBA00005484"/>
    </source>
</evidence>
<protein>
    <recommendedName>
        <fullName evidence="12">Oligopeptide transporter</fullName>
    </recommendedName>
</protein>
<dbReference type="EMBL" id="JACEIK010015249">
    <property type="protein sequence ID" value="MCE3216952.1"/>
    <property type="molecule type" value="Genomic_DNA"/>
</dbReference>
<gene>
    <name evidence="10" type="ORF">HAX54_009646</name>
</gene>
<keyword evidence="8 9" id="KW-0472">Membrane</keyword>
<evidence type="ECO:0000256" key="5">
    <source>
        <dbReference type="ARBA" id="ARBA00022856"/>
    </source>
</evidence>
<feature type="transmembrane region" description="Helical" evidence="9">
    <location>
        <begin position="80"/>
        <end position="103"/>
    </location>
</feature>
<accession>A0ABS8X065</accession>
<keyword evidence="7 9" id="KW-1133">Transmembrane helix</keyword>
<dbReference type="InterPro" id="IPR004648">
    <property type="entry name" value="Oligpept_transpt"/>
</dbReference>
<evidence type="ECO:0000256" key="3">
    <source>
        <dbReference type="ARBA" id="ARBA00022448"/>
    </source>
</evidence>
<evidence type="ECO:0000256" key="1">
    <source>
        <dbReference type="ARBA" id="ARBA00004141"/>
    </source>
</evidence>
<dbReference type="Proteomes" id="UP000823775">
    <property type="component" value="Unassembled WGS sequence"/>
</dbReference>
<sequence>MFALSYGLSFATVVATLTHVLLFNGKDIYGRFRASYKGKIDIHTKLMRKYKDIPSWWFHAILALSLLLCTVLKSQVQLPWWALIFACAIALIFTLPSPGLNVITEYIIGLIFPGKPIANVCFKTYGYISMSQAVSFLQDFKLGHYMKIPPRSMFVVQLVGTFIASTINMASACDLGFSRTKVILRSSRKLWCIKLVLLRRRYSTSISVAAAQIIPKTELVKLINIPVLLGATAAMPPANTLNFNSWIVVGFVFNFLIFRYRKKWWQRYNYVLSAALDAGLAFMGVFIHLFFGLTHHDNISWWGNVEEYCDLANCPTAKGIQVHGCPLL</sequence>
<evidence type="ECO:0000313" key="11">
    <source>
        <dbReference type="Proteomes" id="UP000823775"/>
    </source>
</evidence>
<comment type="similarity">
    <text evidence="2">Belongs to the oligopeptide OPT transporter (TC 2.A.67.1) family.</text>
</comment>